<evidence type="ECO:0000256" key="2">
    <source>
        <dbReference type="SAM" id="Phobius"/>
    </source>
</evidence>
<evidence type="ECO:0000256" key="1">
    <source>
        <dbReference type="SAM" id="MobiDB-lite"/>
    </source>
</evidence>
<dbReference type="OrthoDB" id="294361at2759"/>
<dbReference type="Proteomes" id="UP000683925">
    <property type="component" value="Unassembled WGS sequence"/>
</dbReference>
<comment type="caution">
    <text evidence="3">The sequence shown here is derived from an EMBL/GenBank/DDBJ whole genome shotgun (WGS) entry which is preliminary data.</text>
</comment>
<dbReference type="EMBL" id="CAJJDP010000021">
    <property type="protein sequence ID" value="CAD8148612.1"/>
    <property type="molecule type" value="Genomic_DNA"/>
</dbReference>
<evidence type="ECO:0000313" key="4">
    <source>
        <dbReference type="Proteomes" id="UP000683925"/>
    </source>
</evidence>
<feature type="compositionally biased region" description="Basic and acidic residues" evidence="1">
    <location>
        <begin position="361"/>
        <end position="379"/>
    </location>
</feature>
<evidence type="ECO:0000313" key="3">
    <source>
        <dbReference type="EMBL" id="CAD8148612.1"/>
    </source>
</evidence>
<keyword evidence="2" id="KW-0812">Transmembrane</keyword>
<feature type="region of interest" description="Disordered" evidence="1">
    <location>
        <begin position="357"/>
        <end position="379"/>
    </location>
</feature>
<dbReference type="AlphaFoldDB" id="A0A8S1TCP9"/>
<organism evidence="3 4">
    <name type="scientific">Paramecium octaurelia</name>
    <dbReference type="NCBI Taxonomy" id="43137"/>
    <lineage>
        <taxon>Eukaryota</taxon>
        <taxon>Sar</taxon>
        <taxon>Alveolata</taxon>
        <taxon>Ciliophora</taxon>
        <taxon>Intramacronucleata</taxon>
        <taxon>Oligohymenophorea</taxon>
        <taxon>Peniculida</taxon>
        <taxon>Parameciidae</taxon>
        <taxon>Paramecium</taxon>
    </lineage>
</organism>
<accession>A0A8S1TCP9</accession>
<keyword evidence="2" id="KW-0472">Membrane</keyword>
<keyword evidence="2" id="KW-1133">Transmembrane helix</keyword>
<keyword evidence="4" id="KW-1185">Reference proteome</keyword>
<reference evidence="3" key="1">
    <citation type="submission" date="2021-01" db="EMBL/GenBank/DDBJ databases">
        <authorList>
            <consortium name="Genoscope - CEA"/>
            <person name="William W."/>
        </authorList>
    </citation>
    <scope>NUCLEOTIDE SEQUENCE</scope>
</reference>
<gene>
    <name evidence="3" type="ORF">POCTA_138.1.T0210210</name>
</gene>
<protein>
    <submittedName>
        <fullName evidence="3">Uncharacterized protein</fullName>
    </submittedName>
</protein>
<name>A0A8S1TCP9_PAROT</name>
<proteinExistence type="predicted"/>
<sequence length="435" mass="49390">MKGESEMEMEEIILNLQYSLKQRNKLFGVIKNPFFNNSLLQKEDNCKIYFIIKMKSIVILVLVATAFATNLAAFEKLEKSKLGKTLLNTIAIQMQTGEPLERIFQTLYDLEERYQNDQREDDAENKAFQGVCDADLAGLNQELANLEQKDTELQARLDELQPVHDQKVGQRVAKLAEKALLQSVIDEATAKRQQENTDFEDQREEFTFVSSVLAEARRLFTDNLQAPAFLQKGASEAVHYTPQVFAQVASHLNAAAHKAGQMKHIRTFGKAIKLMAQLAVKAQQYANQELTGRIIQLIDDLQNQLQQAFDLARKTEDSKRQAFEAYNTLLTRDMNKLNSAIANLEAEIQSLADQLAATHSSQDDNTARHEAKTQQRDDRRAECQQAAYEYQQRRSARDADRQTVSDLIGHLNTNMRDLKEYIAMRVAAGDTDLGQ</sequence>
<dbReference type="OMA" id="EDNCKIY"/>
<feature type="transmembrane region" description="Helical" evidence="2">
    <location>
        <begin position="57"/>
        <end position="74"/>
    </location>
</feature>